<gene>
    <name evidence="1" type="primary">NCL1_44964</name>
    <name evidence="1" type="ORF">TNCV_4983051</name>
</gene>
<dbReference type="AlphaFoldDB" id="A0A8X6WFJ7"/>
<accession>A0A8X6WFJ7</accession>
<name>A0A8X6WFJ7_TRICX</name>
<evidence type="ECO:0000313" key="2">
    <source>
        <dbReference type="Proteomes" id="UP000887159"/>
    </source>
</evidence>
<reference evidence="1" key="1">
    <citation type="submission" date="2020-08" db="EMBL/GenBank/DDBJ databases">
        <title>Multicomponent nature underlies the extraordinary mechanical properties of spider dragline silk.</title>
        <authorList>
            <person name="Kono N."/>
            <person name="Nakamura H."/>
            <person name="Mori M."/>
            <person name="Yoshida Y."/>
            <person name="Ohtoshi R."/>
            <person name="Malay A.D."/>
            <person name="Moran D.A.P."/>
            <person name="Tomita M."/>
            <person name="Numata K."/>
            <person name="Arakawa K."/>
        </authorList>
    </citation>
    <scope>NUCLEOTIDE SEQUENCE</scope>
</reference>
<keyword evidence="2" id="KW-1185">Reference proteome</keyword>
<proteinExistence type="predicted"/>
<dbReference type="EMBL" id="BMAU01021421">
    <property type="protein sequence ID" value="GFY34102.1"/>
    <property type="molecule type" value="Genomic_DNA"/>
</dbReference>
<protein>
    <submittedName>
        <fullName evidence="1">Uncharacterized protein</fullName>
    </submittedName>
</protein>
<comment type="caution">
    <text evidence="1">The sequence shown here is derived from an EMBL/GenBank/DDBJ whole genome shotgun (WGS) entry which is preliminary data.</text>
</comment>
<evidence type="ECO:0000313" key="1">
    <source>
        <dbReference type="EMBL" id="GFY34102.1"/>
    </source>
</evidence>
<organism evidence="1 2">
    <name type="scientific">Trichonephila clavipes</name>
    <name type="common">Golden silk orbweaver</name>
    <name type="synonym">Nephila clavipes</name>
    <dbReference type="NCBI Taxonomy" id="2585209"/>
    <lineage>
        <taxon>Eukaryota</taxon>
        <taxon>Metazoa</taxon>
        <taxon>Ecdysozoa</taxon>
        <taxon>Arthropoda</taxon>
        <taxon>Chelicerata</taxon>
        <taxon>Arachnida</taxon>
        <taxon>Araneae</taxon>
        <taxon>Araneomorphae</taxon>
        <taxon>Entelegynae</taxon>
        <taxon>Araneoidea</taxon>
        <taxon>Nephilidae</taxon>
        <taxon>Trichonephila</taxon>
    </lineage>
</organism>
<dbReference type="Proteomes" id="UP000887159">
    <property type="component" value="Unassembled WGS sequence"/>
</dbReference>
<sequence length="114" mass="12606">MTGATIKIVGNWQTKTMASDDWCIVLYRRKETGARHRATLLGNQGLGSNPGEGMDVFKCTVPSRHGGTLNSRRAASSLVRLVEGEERWEASGRPQNWGGIEQNRTVTCTRCSKR</sequence>